<keyword evidence="3" id="KW-1185">Reference proteome</keyword>
<protein>
    <submittedName>
        <fullName evidence="2">ABC transporter G member 24</fullName>
    </submittedName>
</protein>
<feature type="signal peptide" evidence="1">
    <location>
        <begin position="1"/>
        <end position="22"/>
    </location>
</feature>
<dbReference type="EMBL" id="JAGDFL010001430">
    <property type="protein sequence ID" value="KAG7376009.1"/>
    <property type="molecule type" value="Genomic_DNA"/>
</dbReference>
<feature type="chain" id="PRO_5035942768" evidence="1">
    <location>
        <begin position="23"/>
        <end position="262"/>
    </location>
</feature>
<sequence length="262" mass="26590">MRTSRALSMLLLWALLLSVVSASSSSSSLSSSVVSNDAPCDPHYERRNASTGHCDCREGFSGFGCRMCTASGALGLSGDVCSSVFGSDYSCVTGLSYDAHAAIKTYGCTLSTDLQALFPDGALDVRCDRNESGIANCSAAVFKAKETVHSVHVIDCNITNCAFATGEADGQCANIDCKCGPQCSSMTKALVETALSGKPAKIEVTNKTELSIVIEGSPIPLSATCTASACERTESGGSSTSGSGGGGGSSGGISGLWLAILG</sequence>
<feature type="non-terminal residue" evidence="2">
    <location>
        <position position="262"/>
    </location>
</feature>
<name>A0A8T1V7D0_9STRA</name>
<gene>
    <name evidence="2" type="primary">ABCG24_1</name>
    <name evidence="2" type="ORF">PHYBOEH_001894</name>
</gene>
<evidence type="ECO:0000256" key="1">
    <source>
        <dbReference type="SAM" id="SignalP"/>
    </source>
</evidence>
<dbReference type="OrthoDB" id="66620at2759"/>
<dbReference type="Proteomes" id="UP000693981">
    <property type="component" value="Unassembled WGS sequence"/>
</dbReference>
<evidence type="ECO:0000313" key="2">
    <source>
        <dbReference type="EMBL" id="KAG7376009.1"/>
    </source>
</evidence>
<dbReference type="AlphaFoldDB" id="A0A8T1V7D0"/>
<keyword evidence="1" id="KW-0732">Signal</keyword>
<evidence type="ECO:0000313" key="3">
    <source>
        <dbReference type="Proteomes" id="UP000693981"/>
    </source>
</evidence>
<organism evidence="2 3">
    <name type="scientific">Phytophthora boehmeriae</name>
    <dbReference type="NCBI Taxonomy" id="109152"/>
    <lineage>
        <taxon>Eukaryota</taxon>
        <taxon>Sar</taxon>
        <taxon>Stramenopiles</taxon>
        <taxon>Oomycota</taxon>
        <taxon>Peronosporomycetes</taxon>
        <taxon>Peronosporales</taxon>
        <taxon>Peronosporaceae</taxon>
        <taxon>Phytophthora</taxon>
    </lineage>
</organism>
<reference evidence="2" key="1">
    <citation type="submission" date="2021-02" db="EMBL/GenBank/DDBJ databases">
        <authorList>
            <person name="Palmer J.M."/>
        </authorList>
    </citation>
    <scope>NUCLEOTIDE SEQUENCE</scope>
    <source>
        <strain evidence="2">SCRP23</strain>
    </source>
</reference>
<proteinExistence type="predicted"/>
<accession>A0A8T1V7D0</accession>
<comment type="caution">
    <text evidence="2">The sequence shown here is derived from an EMBL/GenBank/DDBJ whole genome shotgun (WGS) entry which is preliminary data.</text>
</comment>